<gene>
    <name evidence="1" type="ORF">dnm_021950</name>
</gene>
<organism evidence="1 2">
    <name type="scientific">Desulfonema magnum</name>
    <dbReference type="NCBI Taxonomy" id="45655"/>
    <lineage>
        <taxon>Bacteria</taxon>
        <taxon>Pseudomonadati</taxon>
        <taxon>Thermodesulfobacteriota</taxon>
        <taxon>Desulfobacteria</taxon>
        <taxon>Desulfobacterales</taxon>
        <taxon>Desulfococcaceae</taxon>
        <taxon>Desulfonema</taxon>
    </lineage>
</organism>
<keyword evidence="2" id="KW-1185">Reference proteome</keyword>
<dbReference type="EMBL" id="CP061800">
    <property type="protein sequence ID" value="QTA86174.1"/>
    <property type="molecule type" value="Genomic_DNA"/>
</dbReference>
<proteinExistence type="predicted"/>
<reference evidence="1" key="1">
    <citation type="journal article" date="2021" name="Microb. Physiol.">
        <title>Proteogenomic Insights into the Physiology of Marine, Sulfate-Reducing, Filamentous Desulfonema limicola and Desulfonema magnum.</title>
        <authorList>
            <person name="Schnaars V."/>
            <person name="Wohlbrand L."/>
            <person name="Scheve S."/>
            <person name="Hinrichs C."/>
            <person name="Reinhardt R."/>
            <person name="Rabus R."/>
        </authorList>
    </citation>
    <scope>NUCLEOTIDE SEQUENCE</scope>
    <source>
        <strain evidence="1">4be13</strain>
    </source>
</reference>
<accession>A0A975GM03</accession>
<name>A0A975GM03_9BACT</name>
<evidence type="ECO:0000313" key="2">
    <source>
        <dbReference type="Proteomes" id="UP000663722"/>
    </source>
</evidence>
<dbReference type="AlphaFoldDB" id="A0A975GM03"/>
<dbReference type="Proteomes" id="UP000663722">
    <property type="component" value="Chromosome"/>
</dbReference>
<dbReference type="KEGG" id="dmm:dnm_021950"/>
<sequence length="44" mass="4842">MGIKKIFSPSPAKMSVPGEILLSKKQTMPYLPFPQHSCNLPPSD</sequence>
<evidence type="ECO:0000313" key="1">
    <source>
        <dbReference type="EMBL" id="QTA86174.1"/>
    </source>
</evidence>
<protein>
    <submittedName>
        <fullName evidence="1">Uncharacterized protein</fullName>
    </submittedName>
</protein>